<evidence type="ECO:0000259" key="9">
    <source>
        <dbReference type="Pfam" id="PF23559"/>
    </source>
</evidence>
<dbReference type="Gene3D" id="1.10.8.430">
    <property type="entry name" value="Helical domain of apoptotic protease-activating factors"/>
    <property type="match status" value="1"/>
</dbReference>
<dbReference type="InterPro" id="IPR057135">
    <property type="entry name" value="At4g27190-like_LRR"/>
</dbReference>
<dbReference type="GO" id="GO:0002758">
    <property type="term" value="P:innate immune response-activating signaling pathway"/>
    <property type="evidence" value="ECO:0007669"/>
    <property type="project" value="UniProtKB-ARBA"/>
</dbReference>
<evidence type="ECO:0000259" key="7">
    <source>
        <dbReference type="Pfam" id="PF00931"/>
    </source>
</evidence>
<dbReference type="Proteomes" id="UP000515123">
    <property type="component" value="Linkage group 3"/>
</dbReference>
<dbReference type="InterPro" id="IPR036388">
    <property type="entry name" value="WH-like_DNA-bd_sf"/>
</dbReference>
<evidence type="ECO:0000259" key="10">
    <source>
        <dbReference type="Pfam" id="PF23598"/>
    </source>
</evidence>
<dbReference type="Pfam" id="PF23247">
    <property type="entry name" value="LRR_RPS2"/>
    <property type="match status" value="1"/>
</dbReference>
<dbReference type="PRINTS" id="PR00364">
    <property type="entry name" value="DISEASERSIST"/>
</dbReference>
<accession>A0A6P5EWA0</accession>
<dbReference type="Pfam" id="PF23598">
    <property type="entry name" value="LRR_14"/>
    <property type="match status" value="1"/>
</dbReference>
<dbReference type="GO" id="GO:0009626">
    <property type="term" value="P:plant-type hypersensitive response"/>
    <property type="evidence" value="ECO:0007669"/>
    <property type="project" value="UniProtKB-ARBA"/>
</dbReference>
<dbReference type="FunFam" id="3.40.50.300:FF:001091">
    <property type="entry name" value="Probable disease resistance protein At1g61300"/>
    <property type="match status" value="1"/>
</dbReference>
<dbReference type="Pfam" id="PF00931">
    <property type="entry name" value="NB-ARC"/>
    <property type="match status" value="1"/>
</dbReference>
<reference evidence="12" key="2">
    <citation type="submission" date="2025-08" db="UniProtKB">
        <authorList>
            <consortium name="RefSeq"/>
        </authorList>
    </citation>
    <scope>IDENTIFICATION</scope>
    <source>
        <tissue evidence="12">Leaf</tissue>
    </source>
</reference>
<dbReference type="Pfam" id="PF23559">
    <property type="entry name" value="WHD_DRP"/>
    <property type="match status" value="1"/>
</dbReference>
<dbReference type="InterPro" id="IPR050905">
    <property type="entry name" value="Plant_NBS-LRR"/>
</dbReference>
<dbReference type="AlphaFoldDB" id="A0A6P5EWA0"/>
<dbReference type="InterPro" id="IPR027417">
    <property type="entry name" value="P-loop_NTPase"/>
</dbReference>
<dbReference type="InterPro" id="IPR055414">
    <property type="entry name" value="LRR_R13L4/SHOC2-like"/>
</dbReference>
<dbReference type="InterPro" id="IPR002182">
    <property type="entry name" value="NB-ARC"/>
</dbReference>
<dbReference type="GO" id="GO:0005524">
    <property type="term" value="F:ATP binding"/>
    <property type="evidence" value="ECO:0007669"/>
    <property type="project" value="UniProtKB-KW"/>
</dbReference>
<gene>
    <name evidence="12" type="primary">LOC109708259</name>
</gene>
<dbReference type="InterPro" id="IPR001611">
    <property type="entry name" value="Leu-rich_rpt"/>
</dbReference>
<keyword evidence="5" id="KW-0067">ATP-binding</keyword>
<keyword evidence="2" id="KW-0433">Leucine-rich repeat</keyword>
<evidence type="ECO:0000256" key="2">
    <source>
        <dbReference type="ARBA" id="ARBA00022614"/>
    </source>
</evidence>
<dbReference type="PROSITE" id="PS51450">
    <property type="entry name" value="LRR"/>
    <property type="match status" value="1"/>
</dbReference>
<dbReference type="SUPFAM" id="SSF52540">
    <property type="entry name" value="P-loop containing nucleoside triphosphate hydrolases"/>
    <property type="match status" value="1"/>
</dbReference>
<dbReference type="InterPro" id="IPR032675">
    <property type="entry name" value="LRR_dom_sf"/>
</dbReference>
<dbReference type="GO" id="GO:0042742">
    <property type="term" value="P:defense response to bacterium"/>
    <property type="evidence" value="ECO:0007669"/>
    <property type="project" value="UniProtKB-ARBA"/>
</dbReference>
<feature type="coiled-coil region" evidence="6">
    <location>
        <begin position="37"/>
        <end position="100"/>
    </location>
</feature>
<organism evidence="11 12">
    <name type="scientific">Ananas comosus</name>
    <name type="common">Pineapple</name>
    <name type="synonym">Ananas ananas</name>
    <dbReference type="NCBI Taxonomy" id="4615"/>
    <lineage>
        <taxon>Eukaryota</taxon>
        <taxon>Viridiplantae</taxon>
        <taxon>Streptophyta</taxon>
        <taxon>Embryophyta</taxon>
        <taxon>Tracheophyta</taxon>
        <taxon>Spermatophyta</taxon>
        <taxon>Magnoliopsida</taxon>
        <taxon>Liliopsida</taxon>
        <taxon>Poales</taxon>
        <taxon>Bromeliaceae</taxon>
        <taxon>Bromelioideae</taxon>
        <taxon>Ananas</taxon>
    </lineage>
</organism>
<sequence length="920" mass="103945">MADPVTTAAAAVDIADHILPHIRACIEAIGLLSFLNFQERQSSLQQAVEDLRDLERKIKSEVAAETNRLKDCPPEVERWLNRAAELLEETKRFVEEKDEETGGSELARCWCLCACSANLLRRCRLCYPIAGKLQEVNKLIDAGKRLATAGREPEPGLVEPRPRMPTFGMEGMLKELRGYFEDDERRIIAVWGQGGIGKTTLLNELNNELESRAGDFHVVIMLTVSTNSIADVQRKISDRLALPWKEGEEEEARANFLAKVLGKKKFVILLDDVREKILLKDMGIPVPDATNSSKIVLASRNKQVCCEMGAQRSLIMMKLLDDEASWNLFRSKLSDEAIDAINHKKNVETYADAIVQSCDGLPLALSVIGTAVAGLMAEGEWGYVVKATKSKPQKIDGVNEMFHQLKYSYDRLDRTLQQCFLYCTLYSDHDSIKRDQLVDYWMAEGLIHNNAGRGHHIIGRLISACLLQSGDSESDVKMHNIVRQFGLSLAKQEGKFLVKAGKGLKEAPAADQWKKATRISLMSNKIKNLDISPDCNDLLTLLLQKNSKLEKLGPKFFIFMPNLRVLDLSHTAITELPECDKLVSLQYLNLAYTRITELPQKLRVLQALRHLDLSATTALKNTNDNCSKLLRLRVLNLFRSEYGINDVNDLNLDGLSMLWFLGITIYKEDVLKKLKKKHPLAKSTHRLSLKYCEGMSSIQVSSFEHMKHLEEIYIESCNGLKELIADADAGSTTHLQVLTLAVLSNLERISVGPAPHHFQSLRDLTIVRCHKLDNISWVLWLESLERLVISHCYGMEYIVQEASTETQTMNGVSTSQQNEIEEAVTDMGADSVIQSSEFPKLRSVILNDLPKLQSICCARNFSCLESIRVEGCKNLKRLPISRTYRIEKLKQICGSDEWWRTIDWEDENMRAGMHDYFIPI</sequence>
<evidence type="ECO:0000256" key="1">
    <source>
        <dbReference type="ARBA" id="ARBA00008894"/>
    </source>
</evidence>
<feature type="domain" description="Disease resistance protein At4g27190-like leucine-rich repeats" evidence="8">
    <location>
        <begin position="755"/>
        <end position="891"/>
    </location>
</feature>
<dbReference type="SUPFAM" id="SSF52058">
    <property type="entry name" value="L domain-like"/>
    <property type="match status" value="1"/>
</dbReference>
<dbReference type="InterPro" id="IPR003591">
    <property type="entry name" value="Leu-rich_rpt_typical-subtyp"/>
</dbReference>
<dbReference type="Gene3D" id="3.80.10.10">
    <property type="entry name" value="Ribonuclease Inhibitor"/>
    <property type="match status" value="2"/>
</dbReference>
<evidence type="ECO:0000313" key="11">
    <source>
        <dbReference type="Proteomes" id="UP000515123"/>
    </source>
</evidence>
<keyword evidence="5" id="KW-0547">Nucleotide-binding</keyword>
<dbReference type="GeneID" id="109708259"/>
<dbReference type="PANTHER" id="PTHR33463">
    <property type="entry name" value="NB-ARC DOMAIN-CONTAINING PROTEIN-RELATED"/>
    <property type="match status" value="1"/>
</dbReference>
<keyword evidence="6" id="KW-0175">Coiled coil</keyword>
<feature type="domain" description="Disease resistance protein winged helix" evidence="9">
    <location>
        <begin position="429"/>
        <end position="483"/>
    </location>
</feature>
<evidence type="ECO:0000256" key="5">
    <source>
        <dbReference type="ARBA" id="ARBA00022840"/>
    </source>
</evidence>
<keyword evidence="3" id="KW-0677">Repeat</keyword>
<reference evidence="11" key="1">
    <citation type="journal article" date="2015" name="Nat. Genet.">
        <title>The pineapple genome and the evolution of CAM photosynthesis.</title>
        <authorList>
            <person name="Ming R."/>
            <person name="VanBuren R."/>
            <person name="Wai C.M."/>
            <person name="Tang H."/>
            <person name="Schatz M.C."/>
            <person name="Bowers J.E."/>
            <person name="Lyons E."/>
            <person name="Wang M.L."/>
            <person name="Chen J."/>
            <person name="Biggers E."/>
            <person name="Zhang J."/>
            <person name="Huang L."/>
            <person name="Zhang L."/>
            <person name="Miao W."/>
            <person name="Zhang J."/>
            <person name="Ye Z."/>
            <person name="Miao C."/>
            <person name="Lin Z."/>
            <person name="Wang H."/>
            <person name="Zhou H."/>
            <person name="Yim W.C."/>
            <person name="Priest H.D."/>
            <person name="Zheng C."/>
            <person name="Woodhouse M."/>
            <person name="Edger P.P."/>
            <person name="Guyot R."/>
            <person name="Guo H.B."/>
            <person name="Guo H."/>
            <person name="Zheng G."/>
            <person name="Singh R."/>
            <person name="Sharma A."/>
            <person name="Min X."/>
            <person name="Zheng Y."/>
            <person name="Lee H."/>
            <person name="Gurtowski J."/>
            <person name="Sedlazeck F.J."/>
            <person name="Harkess A."/>
            <person name="McKain M.R."/>
            <person name="Liao Z."/>
            <person name="Fang J."/>
            <person name="Liu J."/>
            <person name="Zhang X."/>
            <person name="Zhang Q."/>
            <person name="Hu W."/>
            <person name="Qin Y."/>
            <person name="Wang K."/>
            <person name="Chen L.Y."/>
            <person name="Shirley N."/>
            <person name="Lin Y.R."/>
            <person name="Liu L.Y."/>
            <person name="Hernandez A.G."/>
            <person name="Wright C.L."/>
            <person name="Bulone V."/>
            <person name="Tuskan G.A."/>
            <person name="Heath K."/>
            <person name="Zee F."/>
            <person name="Moore P.H."/>
            <person name="Sunkar R."/>
            <person name="Leebens-Mack J.H."/>
            <person name="Mockler T."/>
            <person name="Bennetzen J.L."/>
            <person name="Freeling M."/>
            <person name="Sankoff D."/>
            <person name="Paterson A.H."/>
            <person name="Zhu X."/>
            <person name="Yang X."/>
            <person name="Smith J.A."/>
            <person name="Cushman J.C."/>
            <person name="Paull R.E."/>
            <person name="Yu Q."/>
        </authorList>
    </citation>
    <scope>NUCLEOTIDE SEQUENCE [LARGE SCALE GENOMIC DNA]</scope>
    <source>
        <strain evidence="11">cv. F153</strain>
    </source>
</reference>
<keyword evidence="4" id="KW-0611">Plant defense</keyword>
<dbReference type="RefSeq" id="XP_020085523.1">
    <property type="nucleotide sequence ID" value="XM_020229934.1"/>
</dbReference>
<evidence type="ECO:0000313" key="12">
    <source>
        <dbReference type="RefSeq" id="XP_020085523.1"/>
    </source>
</evidence>
<dbReference type="SMART" id="SM00369">
    <property type="entry name" value="LRR_TYP"/>
    <property type="match status" value="2"/>
</dbReference>
<keyword evidence="11" id="KW-1185">Reference proteome</keyword>
<evidence type="ECO:0000259" key="8">
    <source>
        <dbReference type="Pfam" id="PF23247"/>
    </source>
</evidence>
<evidence type="ECO:0000256" key="4">
    <source>
        <dbReference type="ARBA" id="ARBA00022821"/>
    </source>
</evidence>
<name>A0A6P5EWA0_ANACO</name>
<evidence type="ECO:0000256" key="3">
    <source>
        <dbReference type="ARBA" id="ARBA00022737"/>
    </source>
</evidence>
<dbReference type="Gene3D" id="1.10.10.10">
    <property type="entry name" value="Winged helix-like DNA-binding domain superfamily/Winged helix DNA-binding domain"/>
    <property type="match status" value="1"/>
</dbReference>
<dbReference type="PANTHER" id="PTHR33463:SF204">
    <property type="entry name" value="NB-ARC DOMAIN-CONTAINING PROTEIN"/>
    <property type="match status" value="1"/>
</dbReference>
<comment type="similarity">
    <text evidence="1">Belongs to the disease resistance NB-LRR family.</text>
</comment>
<dbReference type="Gene3D" id="3.40.50.300">
    <property type="entry name" value="P-loop containing nucleotide triphosphate hydrolases"/>
    <property type="match status" value="1"/>
</dbReference>
<dbReference type="InterPro" id="IPR042197">
    <property type="entry name" value="Apaf_helical"/>
</dbReference>
<dbReference type="GO" id="GO:0043531">
    <property type="term" value="F:ADP binding"/>
    <property type="evidence" value="ECO:0007669"/>
    <property type="project" value="InterPro"/>
</dbReference>
<feature type="domain" description="Disease resistance R13L4/SHOC-2-like LRR" evidence="10">
    <location>
        <begin position="562"/>
        <end position="742"/>
    </location>
</feature>
<evidence type="ECO:0000256" key="6">
    <source>
        <dbReference type="SAM" id="Coils"/>
    </source>
</evidence>
<feature type="domain" description="NB-ARC" evidence="7">
    <location>
        <begin position="176"/>
        <end position="333"/>
    </location>
</feature>
<dbReference type="InterPro" id="IPR058922">
    <property type="entry name" value="WHD_DRP"/>
</dbReference>
<dbReference type="OrthoDB" id="664960at2759"/>
<dbReference type="Gramene" id="Aco022847.1.mrna1">
    <property type="protein sequence ID" value="Aco022847.1.mrna1.cds1"/>
    <property type="gene ID" value="Aco022847.1.path1"/>
</dbReference>
<proteinExistence type="inferred from homology"/>
<dbReference type="FunFam" id="1.10.10.10:FF:000322">
    <property type="entry name" value="Probable disease resistance protein At1g63360"/>
    <property type="match status" value="1"/>
</dbReference>
<protein>
    <submittedName>
        <fullName evidence="12">Disease resistance protein RPS2-like</fullName>
    </submittedName>
</protein>